<dbReference type="InterPro" id="IPR004919">
    <property type="entry name" value="GmrSD_N"/>
</dbReference>
<dbReference type="EMBL" id="WRPP01000004">
    <property type="protein sequence ID" value="MVU80278.1"/>
    <property type="molecule type" value="Genomic_DNA"/>
</dbReference>
<dbReference type="AlphaFoldDB" id="A0A7K1V2C1"/>
<organism evidence="3 4">
    <name type="scientific">Nocardia terrae</name>
    <dbReference type="NCBI Taxonomy" id="2675851"/>
    <lineage>
        <taxon>Bacteria</taxon>
        <taxon>Bacillati</taxon>
        <taxon>Actinomycetota</taxon>
        <taxon>Actinomycetes</taxon>
        <taxon>Mycobacteriales</taxon>
        <taxon>Nocardiaceae</taxon>
        <taxon>Nocardia</taxon>
    </lineage>
</organism>
<dbReference type="PANTHER" id="PTHR37292">
    <property type="entry name" value="VNG6097C"/>
    <property type="match status" value="1"/>
</dbReference>
<evidence type="ECO:0000259" key="2">
    <source>
        <dbReference type="Pfam" id="PF03235"/>
    </source>
</evidence>
<proteinExistence type="predicted"/>
<sequence>MSAGLGTRPNATTYDIERLVGMVWEGRIRVPHFQRELRWGRKDVIYLFDSIVKGYPIGSLLLWVRPAPAERLHLGALDIDAPSYDQSLWVVDGQQRVMSLANALSEDGAQDPRFALSYDLREEDFVASPTVAEPHIVPLPTLFDLRKLLTWFAKYPNLGELQDRAFNLTTVLRQYPVPAYQVEQGETEVLQVIFDRMNNYGKRLSRAEIFSALNAGPEGVRSLTLSDLADHISNDLAFGQIDDDTVLYAVLARRGADVQRDIHLEFGDDRRRGQSEFPGEDRDGAYRAGEEALIRAVRFLQTDACVPHFTLLPYRYLLVVLARFFAHFPDPDPANRRLLRRWFWRAALVGPAVFRGSTTGAVRTLCGKIRAGDITGSVQDLLAAVDPPAAVLPDLRRFRTNEAYTKIALCSWWELSPRDPTTGAVTEIEDLGEQLADRTTCADAVRYIVPSRRVEAGQRLWAANRVLMPVMQHEAGRDVIDIFVNPPIALVGVLNNDEGDQQWQSVLASHLMSSDMVGLLRSGRDSEFLNRRQEAVIAHLDSFLRRKAEWGFEDTPPMSELLIEDLSDEERPLTDEESYGPA</sequence>
<feature type="region of interest" description="Disordered" evidence="1">
    <location>
        <begin position="562"/>
        <end position="582"/>
    </location>
</feature>
<keyword evidence="4" id="KW-1185">Reference proteome</keyword>
<dbReference type="PANTHER" id="PTHR37292:SF2">
    <property type="entry name" value="DUF262 DOMAIN-CONTAINING PROTEIN"/>
    <property type="match status" value="1"/>
</dbReference>
<evidence type="ECO:0000313" key="4">
    <source>
        <dbReference type="Proteomes" id="UP000466794"/>
    </source>
</evidence>
<dbReference type="RefSeq" id="WP_157389776.1">
    <property type="nucleotide sequence ID" value="NZ_WRPP01000004.1"/>
</dbReference>
<protein>
    <submittedName>
        <fullName evidence="3">DUF262 domain-containing protein</fullName>
    </submittedName>
</protein>
<gene>
    <name evidence="3" type="ORF">GPX89_23900</name>
</gene>
<accession>A0A7K1V2C1</accession>
<evidence type="ECO:0000313" key="3">
    <source>
        <dbReference type="EMBL" id="MVU80278.1"/>
    </source>
</evidence>
<dbReference type="Proteomes" id="UP000466794">
    <property type="component" value="Unassembled WGS sequence"/>
</dbReference>
<evidence type="ECO:0000256" key="1">
    <source>
        <dbReference type="SAM" id="MobiDB-lite"/>
    </source>
</evidence>
<name>A0A7K1V2C1_9NOCA</name>
<feature type="domain" description="GmrSD restriction endonucleases N-terminal" evidence="2">
    <location>
        <begin position="18"/>
        <end position="212"/>
    </location>
</feature>
<comment type="caution">
    <text evidence="3">The sequence shown here is derived from an EMBL/GenBank/DDBJ whole genome shotgun (WGS) entry which is preliminary data.</text>
</comment>
<dbReference type="Pfam" id="PF03235">
    <property type="entry name" value="GmrSD_N"/>
    <property type="match status" value="1"/>
</dbReference>
<reference evidence="3 4" key="1">
    <citation type="submission" date="2019-12" db="EMBL/GenBank/DDBJ databases">
        <title>Nocardia sp. nov. ET3-3 isolated from soil.</title>
        <authorList>
            <person name="Kanchanasin P."/>
            <person name="Tanasupawat S."/>
            <person name="Yuki M."/>
            <person name="Kudo T."/>
        </authorList>
    </citation>
    <scope>NUCLEOTIDE SEQUENCE [LARGE SCALE GENOMIC DNA]</scope>
    <source>
        <strain evidence="3 4">ET3-3</strain>
    </source>
</reference>